<dbReference type="AlphaFoldDB" id="A0A3N9TIG2"/>
<accession>A0A3N9TIG2</accession>
<keyword evidence="2" id="KW-1185">Reference proteome</keyword>
<reference evidence="1 2" key="1">
    <citation type="submission" date="2018-11" db="EMBL/GenBank/DDBJ databases">
        <title>Vibrio LJC006 sp. nov., isolated from seawater during the bloom of the enteromorpha.</title>
        <authorList>
            <person name="Liang J."/>
        </authorList>
    </citation>
    <scope>NUCLEOTIDE SEQUENCE [LARGE SCALE GENOMIC DNA]</scope>
    <source>
        <strain evidence="1 2">LJC006</strain>
    </source>
</reference>
<proteinExistence type="predicted"/>
<evidence type="ECO:0000313" key="1">
    <source>
        <dbReference type="EMBL" id="RQW63704.1"/>
    </source>
</evidence>
<dbReference type="EMBL" id="RJVQ01000003">
    <property type="protein sequence ID" value="RQW63704.1"/>
    <property type="molecule type" value="Genomic_DNA"/>
</dbReference>
<sequence length="158" mass="17039">MTDSYDPVNVTQEGTSVSETLTKLRPEYAHGAIACREAVLRPSDELELSQELRSAIARRMAMTAAHPEALLVDFPMPSDDSLKAFAQGDALDDSTLSTLAAHVDMIASYPSKASEQHLIDLQEAGFSVAQIIAISELCAYVCFQIRLSHGLSLLEASA</sequence>
<dbReference type="OrthoDB" id="5077630at2"/>
<comment type="caution">
    <text evidence="1">The sequence shown here is derived from an EMBL/GenBank/DDBJ whole genome shotgun (WGS) entry which is preliminary data.</text>
</comment>
<dbReference type="Proteomes" id="UP000281112">
    <property type="component" value="Unassembled WGS sequence"/>
</dbReference>
<organism evidence="1 2">
    <name type="scientific">Vibrio viridaestus</name>
    <dbReference type="NCBI Taxonomy" id="2487322"/>
    <lineage>
        <taxon>Bacteria</taxon>
        <taxon>Pseudomonadati</taxon>
        <taxon>Pseudomonadota</taxon>
        <taxon>Gammaproteobacteria</taxon>
        <taxon>Vibrionales</taxon>
        <taxon>Vibrionaceae</taxon>
        <taxon>Vibrio</taxon>
    </lineage>
</organism>
<dbReference type="InterPro" id="IPR029032">
    <property type="entry name" value="AhpD-like"/>
</dbReference>
<evidence type="ECO:0008006" key="3">
    <source>
        <dbReference type="Google" id="ProtNLM"/>
    </source>
</evidence>
<evidence type="ECO:0000313" key="2">
    <source>
        <dbReference type="Proteomes" id="UP000281112"/>
    </source>
</evidence>
<dbReference type="RefSeq" id="WP_124937167.1">
    <property type="nucleotide sequence ID" value="NZ_RJVQ01000003.1"/>
</dbReference>
<dbReference type="SUPFAM" id="SSF69118">
    <property type="entry name" value="AhpD-like"/>
    <property type="match status" value="1"/>
</dbReference>
<protein>
    <recommendedName>
        <fullName evidence="3">CMD domain protein</fullName>
    </recommendedName>
</protein>
<gene>
    <name evidence="1" type="ORF">EES38_10720</name>
</gene>
<name>A0A3N9TIG2_9VIBR</name>
<dbReference type="Gene3D" id="1.20.1290.10">
    <property type="entry name" value="AhpD-like"/>
    <property type="match status" value="1"/>
</dbReference>